<accession>A0ABQ2DCU0</accession>
<evidence type="ECO:0000313" key="3">
    <source>
        <dbReference type="Proteomes" id="UP000634435"/>
    </source>
</evidence>
<proteinExistence type="predicted"/>
<keyword evidence="3" id="KW-1185">Reference proteome</keyword>
<evidence type="ECO:0000256" key="1">
    <source>
        <dbReference type="SAM" id="Phobius"/>
    </source>
</evidence>
<gene>
    <name evidence="2" type="ORF">GCM10007111_14870</name>
</gene>
<feature type="transmembrane region" description="Helical" evidence="1">
    <location>
        <begin position="21"/>
        <end position="41"/>
    </location>
</feature>
<keyword evidence="1" id="KW-0812">Transmembrane</keyword>
<comment type="caution">
    <text evidence="2">The sequence shown here is derived from an EMBL/GenBank/DDBJ whole genome shotgun (WGS) entry which is preliminary data.</text>
</comment>
<keyword evidence="1" id="KW-0472">Membrane</keyword>
<evidence type="ECO:0000313" key="2">
    <source>
        <dbReference type="EMBL" id="GGJ53671.1"/>
    </source>
</evidence>
<keyword evidence="1" id="KW-1133">Transmembrane helix</keyword>
<sequence length="45" mass="5421">MFIKRKQEKTDRDWLEGFIIEAANLFVSAVKFIGRFVILILKSWY</sequence>
<reference evidence="3" key="1">
    <citation type="journal article" date="2019" name="Int. J. Syst. Evol. Microbiol.">
        <title>The Global Catalogue of Microorganisms (GCM) 10K type strain sequencing project: providing services to taxonomists for standard genome sequencing and annotation.</title>
        <authorList>
            <consortium name="The Broad Institute Genomics Platform"/>
            <consortium name="The Broad Institute Genome Sequencing Center for Infectious Disease"/>
            <person name="Wu L."/>
            <person name="Ma J."/>
        </authorList>
    </citation>
    <scope>NUCLEOTIDE SEQUENCE [LARGE SCALE GENOMIC DNA]</scope>
    <source>
        <strain evidence="3">JCM 30071</strain>
    </source>
</reference>
<dbReference type="EMBL" id="BMPN01000002">
    <property type="protein sequence ID" value="GGJ53671.1"/>
    <property type="molecule type" value="Genomic_DNA"/>
</dbReference>
<dbReference type="Proteomes" id="UP000634435">
    <property type="component" value="Unassembled WGS sequence"/>
</dbReference>
<organism evidence="2 3">
    <name type="scientific">Virgibacillus kapii</name>
    <dbReference type="NCBI Taxonomy" id="1638645"/>
    <lineage>
        <taxon>Bacteria</taxon>
        <taxon>Bacillati</taxon>
        <taxon>Bacillota</taxon>
        <taxon>Bacilli</taxon>
        <taxon>Bacillales</taxon>
        <taxon>Bacillaceae</taxon>
        <taxon>Virgibacillus</taxon>
    </lineage>
</organism>
<dbReference type="RefSeq" id="WP_021289954.1">
    <property type="nucleotide sequence ID" value="NZ_BMPN01000002.1"/>
</dbReference>
<protein>
    <submittedName>
        <fullName evidence="2">Uncharacterized protein</fullName>
    </submittedName>
</protein>
<name>A0ABQ2DCU0_9BACI</name>